<sequence length="98" mass="11219">MGYRVGIVESEKEIATKTDLLIADFHTFSRMSPETLFHHKVKTLLLLTDCLPKVEDQRLLEYISKGIIGILFPEPIQHSSRRRYNALLPANCGLPIRN</sequence>
<evidence type="ECO:0000313" key="2">
    <source>
        <dbReference type="Proteomes" id="UP000032309"/>
    </source>
</evidence>
<dbReference type="EMBL" id="BAFN01000001">
    <property type="protein sequence ID" value="GAN34730.1"/>
    <property type="molecule type" value="Genomic_DNA"/>
</dbReference>
<dbReference type="Proteomes" id="UP000032309">
    <property type="component" value="Unassembled WGS sequence"/>
</dbReference>
<protein>
    <submittedName>
        <fullName evidence="1">Uncharacterized protein</fullName>
    </submittedName>
</protein>
<keyword evidence="2" id="KW-1185">Reference proteome</keyword>
<accession>A0ABQ0K0Z3</accession>
<comment type="caution">
    <text evidence="1">The sequence shown here is derived from an EMBL/GenBank/DDBJ whole genome shotgun (WGS) entry which is preliminary data.</text>
</comment>
<name>A0ABQ0K0Z3_9BACT</name>
<proteinExistence type="predicted"/>
<organism evidence="1 2">
    <name type="scientific">Candidatus Brocadia sinica JPN1</name>
    <dbReference type="NCBI Taxonomy" id="1197129"/>
    <lineage>
        <taxon>Bacteria</taxon>
        <taxon>Pseudomonadati</taxon>
        <taxon>Planctomycetota</taxon>
        <taxon>Candidatus Brocadiia</taxon>
        <taxon>Candidatus Brocadiales</taxon>
        <taxon>Candidatus Brocadiaceae</taxon>
        <taxon>Candidatus Brocadia</taxon>
    </lineage>
</organism>
<gene>
    <name evidence="1" type="ORF">BROSI_A3273</name>
</gene>
<reference evidence="2" key="1">
    <citation type="journal article" date="2015" name="Genome Announc.">
        <title>Draft Genome Sequence of an Anaerobic Ammonium-Oxidizing Bacterium, "Candidatus Brocadia sinica".</title>
        <authorList>
            <person name="Oshiki M."/>
            <person name="Shinyako-Hata K."/>
            <person name="Satoh H."/>
            <person name="Okabe S."/>
        </authorList>
    </citation>
    <scope>NUCLEOTIDE SEQUENCE [LARGE SCALE GENOMIC DNA]</scope>
    <source>
        <strain evidence="2">JPN1</strain>
    </source>
</reference>
<evidence type="ECO:0000313" key="1">
    <source>
        <dbReference type="EMBL" id="GAN34730.1"/>
    </source>
</evidence>